<comment type="caution">
    <text evidence="3">The sequence shown here is derived from an EMBL/GenBank/DDBJ whole genome shotgun (WGS) entry which is preliminary data.</text>
</comment>
<name>A0A8X8H254_9RHOB</name>
<reference evidence="3" key="1">
    <citation type="submission" date="2020-05" db="EMBL/GenBank/DDBJ databases">
        <title>Fertoebacter nigrum gen. nov., sp. nov., a new member of the family Rhodobacteraceae.</title>
        <authorList>
            <person name="Szuroczki S."/>
            <person name="Abbaszade G."/>
            <person name="Buni D."/>
            <person name="Schumann P."/>
            <person name="Toth E."/>
        </authorList>
    </citation>
    <scope>NUCLEOTIDE SEQUENCE</scope>
    <source>
        <strain evidence="3">RG-N-1a</strain>
    </source>
</reference>
<dbReference type="PIRSF" id="PIRSF033239">
    <property type="entry name" value="ExoD"/>
    <property type="match status" value="1"/>
</dbReference>
<dbReference type="PANTHER" id="PTHR41795:SF1">
    <property type="entry name" value="EXOPOLYSACCHARIDE SYNTHESIS PROTEIN"/>
    <property type="match status" value="1"/>
</dbReference>
<keyword evidence="4" id="KW-1185">Reference proteome</keyword>
<evidence type="ECO:0000313" key="3">
    <source>
        <dbReference type="EMBL" id="NUB44894.1"/>
    </source>
</evidence>
<accession>A0A8X8H254</accession>
<dbReference type="AlphaFoldDB" id="A0A8X8H254"/>
<keyword evidence="2" id="KW-0812">Transmembrane</keyword>
<feature type="transmembrane region" description="Helical" evidence="2">
    <location>
        <begin position="193"/>
        <end position="217"/>
    </location>
</feature>
<sequence length="228" mass="24437">MNIPGDDEPAAKGPLRRSLARLRDEAGKPRPPRLSEILEAIAADAGRERISVGDLVLAMDGRAFGALLLIFAFPNMLPTPPGTAGILGLPLFYLSIQMMLGRLPWLPAFIANRSVPRETLEMVVTRATPWLARAEKLLTQRLWLLVSPAAERALGALCLLLAVILVLPIPFGNMLPSLAICVLALGILERDGLWVIFGLIASAVAITVVGALGYAVVKSAIFVFVNAF</sequence>
<feature type="region of interest" description="Disordered" evidence="1">
    <location>
        <begin position="1"/>
        <end position="31"/>
    </location>
</feature>
<organism evidence="3 4">
    <name type="scientific">Fertoeibacter niger</name>
    <dbReference type="NCBI Taxonomy" id="2656921"/>
    <lineage>
        <taxon>Bacteria</taxon>
        <taxon>Pseudomonadati</taxon>
        <taxon>Pseudomonadota</taxon>
        <taxon>Alphaproteobacteria</taxon>
        <taxon>Rhodobacterales</taxon>
        <taxon>Paracoccaceae</taxon>
        <taxon>Fertoeibacter</taxon>
    </lineage>
</organism>
<evidence type="ECO:0000313" key="4">
    <source>
        <dbReference type="Proteomes" id="UP000484076"/>
    </source>
</evidence>
<protein>
    <submittedName>
        <fullName evidence="3">Exopolysaccharide biosynthesis protein</fullName>
    </submittedName>
</protein>
<keyword evidence="2" id="KW-1133">Transmembrane helix</keyword>
<dbReference type="RefSeq" id="WP_152826345.1">
    <property type="nucleotide sequence ID" value="NZ_WHUT02000005.1"/>
</dbReference>
<proteinExistence type="predicted"/>
<dbReference type="InterPro" id="IPR010331">
    <property type="entry name" value="ExoD"/>
</dbReference>
<gene>
    <name evidence="3" type="ORF">GEU84_010900</name>
</gene>
<evidence type="ECO:0000256" key="2">
    <source>
        <dbReference type="SAM" id="Phobius"/>
    </source>
</evidence>
<dbReference type="EMBL" id="WHUT02000005">
    <property type="protein sequence ID" value="NUB44894.1"/>
    <property type="molecule type" value="Genomic_DNA"/>
</dbReference>
<dbReference type="PANTHER" id="PTHR41795">
    <property type="entry name" value="EXOPOLYSACCHARIDE SYNTHESIS PROTEIN"/>
    <property type="match status" value="1"/>
</dbReference>
<keyword evidence="2" id="KW-0472">Membrane</keyword>
<dbReference type="Pfam" id="PF06055">
    <property type="entry name" value="ExoD"/>
    <property type="match status" value="1"/>
</dbReference>
<evidence type="ECO:0000256" key="1">
    <source>
        <dbReference type="SAM" id="MobiDB-lite"/>
    </source>
</evidence>
<feature type="transmembrane region" description="Helical" evidence="2">
    <location>
        <begin position="154"/>
        <end position="187"/>
    </location>
</feature>
<dbReference type="Proteomes" id="UP000484076">
    <property type="component" value="Unassembled WGS sequence"/>
</dbReference>